<protein>
    <submittedName>
        <fullName evidence="1">Uncharacterized protein</fullName>
    </submittedName>
</protein>
<evidence type="ECO:0000313" key="1">
    <source>
        <dbReference type="EMBL" id="GAG54709.1"/>
    </source>
</evidence>
<sequence>MAWAKNGTPLTLGSAAQDLDITDLTAYKFNQFMIHIITDGSNTVQAECTFNNDTTTYAFRQSVNGGADGTSTSDASIDLWDTSVAQDQFDIMYVCAISGEEVLVMNWFIRHGGTGATNAPARMETVGKYDGTTQVTRIDIHDVDGTHYDTDSNISALGTD</sequence>
<accession>X0YFE8</accession>
<comment type="caution">
    <text evidence="1">The sequence shown here is derived from an EMBL/GenBank/DDBJ whole genome shotgun (WGS) entry which is preliminary data.</text>
</comment>
<organism evidence="1">
    <name type="scientific">marine sediment metagenome</name>
    <dbReference type="NCBI Taxonomy" id="412755"/>
    <lineage>
        <taxon>unclassified sequences</taxon>
        <taxon>metagenomes</taxon>
        <taxon>ecological metagenomes</taxon>
    </lineage>
</organism>
<gene>
    <name evidence="1" type="ORF">S01H4_19130</name>
</gene>
<dbReference type="EMBL" id="BART01008513">
    <property type="protein sequence ID" value="GAG54709.1"/>
    <property type="molecule type" value="Genomic_DNA"/>
</dbReference>
<reference evidence="1" key="1">
    <citation type="journal article" date="2014" name="Front. Microbiol.">
        <title>High frequency of phylogenetically diverse reductive dehalogenase-homologous genes in deep subseafloor sedimentary metagenomes.</title>
        <authorList>
            <person name="Kawai M."/>
            <person name="Futagami T."/>
            <person name="Toyoda A."/>
            <person name="Takaki Y."/>
            <person name="Nishi S."/>
            <person name="Hori S."/>
            <person name="Arai W."/>
            <person name="Tsubouchi T."/>
            <person name="Morono Y."/>
            <person name="Uchiyama I."/>
            <person name="Ito T."/>
            <person name="Fujiyama A."/>
            <person name="Inagaki F."/>
            <person name="Takami H."/>
        </authorList>
    </citation>
    <scope>NUCLEOTIDE SEQUENCE</scope>
    <source>
        <strain evidence="1">Expedition CK06-06</strain>
    </source>
</reference>
<proteinExistence type="predicted"/>
<dbReference type="AlphaFoldDB" id="X0YFE8"/>
<name>X0YFE8_9ZZZZ</name>